<keyword evidence="6" id="KW-1185">Reference proteome</keyword>
<gene>
    <name evidence="5" type="ORF">PDIGIT_LOCUS1251</name>
</gene>
<keyword evidence="1" id="KW-0378">Hydrolase</keyword>
<comment type="similarity">
    <text evidence="2">Belongs to the AB hydrolase superfamily. Epoxide hydrolase family.</text>
</comment>
<dbReference type="PRINTS" id="PR00412">
    <property type="entry name" value="EPOXHYDRLASE"/>
</dbReference>
<feature type="signal peptide" evidence="3">
    <location>
        <begin position="1"/>
        <end position="20"/>
    </location>
</feature>
<evidence type="ECO:0000259" key="4">
    <source>
        <dbReference type="Pfam" id="PF00561"/>
    </source>
</evidence>
<evidence type="ECO:0000256" key="3">
    <source>
        <dbReference type="SAM" id="SignalP"/>
    </source>
</evidence>
<organism evidence="5 6">
    <name type="scientific">Periconia digitata</name>
    <dbReference type="NCBI Taxonomy" id="1303443"/>
    <lineage>
        <taxon>Eukaryota</taxon>
        <taxon>Fungi</taxon>
        <taxon>Dikarya</taxon>
        <taxon>Ascomycota</taxon>
        <taxon>Pezizomycotina</taxon>
        <taxon>Dothideomycetes</taxon>
        <taxon>Pleosporomycetidae</taxon>
        <taxon>Pleosporales</taxon>
        <taxon>Massarineae</taxon>
        <taxon>Periconiaceae</taxon>
        <taxon>Periconia</taxon>
    </lineage>
</organism>
<name>A0A9W4U4J7_9PLEO</name>
<dbReference type="AlphaFoldDB" id="A0A9W4U4J7"/>
<dbReference type="InterPro" id="IPR000639">
    <property type="entry name" value="Epox_hydrolase-like"/>
</dbReference>
<dbReference type="SUPFAM" id="SSF53474">
    <property type="entry name" value="alpha/beta-Hydrolases"/>
    <property type="match status" value="1"/>
</dbReference>
<dbReference type="PANTHER" id="PTHR43329">
    <property type="entry name" value="EPOXIDE HYDROLASE"/>
    <property type="match status" value="1"/>
</dbReference>
<dbReference type="InterPro" id="IPR000073">
    <property type="entry name" value="AB_hydrolase_1"/>
</dbReference>
<keyword evidence="3" id="KW-0732">Signal</keyword>
<dbReference type="GO" id="GO:0016787">
    <property type="term" value="F:hydrolase activity"/>
    <property type="evidence" value="ECO:0007669"/>
    <property type="project" value="UniProtKB-KW"/>
</dbReference>
<dbReference type="OrthoDB" id="284184at2759"/>
<dbReference type="InterPro" id="IPR029058">
    <property type="entry name" value="AB_hydrolase_fold"/>
</dbReference>
<dbReference type="Pfam" id="PF00561">
    <property type="entry name" value="Abhydrolase_1"/>
    <property type="match status" value="1"/>
</dbReference>
<evidence type="ECO:0000256" key="2">
    <source>
        <dbReference type="ARBA" id="ARBA00038334"/>
    </source>
</evidence>
<comment type="caution">
    <text evidence="5">The sequence shown here is derived from an EMBL/GenBank/DDBJ whole genome shotgun (WGS) entry which is preliminary data.</text>
</comment>
<dbReference type="Gene3D" id="3.40.50.1820">
    <property type="entry name" value="alpha/beta hydrolase"/>
    <property type="match status" value="2"/>
</dbReference>
<evidence type="ECO:0000313" key="5">
    <source>
        <dbReference type="EMBL" id="CAI6258513.1"/>
    </source>
</evidence>
<dbReference type="Proteomes" id="UP001152607">
    <property type="component" value="Unassembled WGS sequence"/>
</dbReference>
<accession>A0A9W4U4J7</accession>
<evidence type="ECO:0000256" key="1">
    <source>
        <dbReference type="ARBA" id="ARBA00022801"/>
    </source>
</evidence>
<feature type="domain" description="AB hydrolase-1" evidence="4">
    <location>
        <begin position="47"/>
        <end position="345"/>
    </location>
</feature>
<reference evidence="5" key="1">
    <citation type="submission" date="2023-01" db="EMBL/GenBank/DDBJ databases">
        <authorList>
            <person name="Van Ghelder C."/>
            <person name="Rancurel C."/>
        </authorList>
    </citation>
    <scope>NUCLEOTIDE SEQUENCE</scope>
    <source>
        <strain evidence="5">CNCM I-4278</strain>
    </source>
</reference>
<sequence>MRFNQLLTLMAFAFATPSQAQFDRKTLSVSGGYLYSYHFNAPEGDKPTVLLLHGFPSSLYDWRKTIPDLRAAGYGVIAPDLRAAGYGVIAPDLLGFGETSKPEAVEEYVLSKLSAHVAEILEHENLTSVVGVGHDFGAPLLSRFWNYYPQYLSKLAFLAATYRAPIPWDVEAMNNATEAAFGYPIFGYWYFMNETTAPETIIDHHESFSSLIWASVPGMWRTHVCPVGALKNWVETDQIAPKPDYLSDEEYTTHKSIFEKGGYRGPTNLYKAAQRNIDSPNDAMIPAKNVIVNKPVLYVAGGNDDIGRPELAVKAVSDGANSGMVPNAQVKIIEGSYHWIQVQKPKETFETLDAFIKEA</sequence>
<protein>
    <recommendedName>
        <fullName evidence="4">AB hydrolase-1 domain-containing protein</fullName>
    </recommendedName>
</protein>
<proteinExistence type="inferred from homology"/>
<evidence type="ECO:0000313" key="6">
    <source>
        <dbReference type="Proteomes" id="UP001152607"/>
    </source>
</evidence>
<feature type="chain" id="PRO_5040821142" description="AB hydrolase-1 domain-containing protein" evidence="3">
    <location>
        <begin position="21"/>
        <end position="359"/>
    </location>
</feature>
<dbReference type="EMBL" id="CAOQHR010000001">
    <property type="protein sequence ID" value="CAI6258513.1"/>
    <property type="molecule type" value="Genomic_DNA"/>
</dbReference>